<evidence type="ECO:0000256" key="4">
    <source>
        <dbReference type="ARBA" id="ARBA00022989"/>
    </source>
</evidence>
<feature type="transmembrane region" description="Helical" evidence="13">
    <location>
        <begin position="142"/>
        <end position="162"/>
    </location>
</feature>
<organism evidence="15 16">
    <name type="scientific">Hymenochirus boettgeri</name>
    <name type="common">Congo dwarf clawed frog</name>
    <dbReference type="NCBI Taxonomy" id="247094"/>
    <lineage>
        <taxon>Eukaryota</taxon>
        <taxon>Metazoa</taxon>
        <taxon>Chordata</taxon>
        <taxon>Craniata</taxon>
        <taxon>Vertebrata</taxon>
        <taxon>Euteleostomi</taxon>
        <taxon>Amphibia</taxon>
        <taxon>Batrachia</taxon>
        <taxon>Anura</taxon>
        <taxon>Pipoidea</taxon>
        <taxon>Pipidae</taxon>
        <taxon>Pipinae</taxon>
        <taxon>Hymenochirus</taxon>
    </lineage>
</organism>
<evidence type="ECO:0000259" key="14">
    <source>
        <dbReference type="PROSITE" id="PS50262"/>
    </source>
</evidence>
<dbReference type="InterPro" id="IPR000276">
    <property type="entry name" value="GPCR_Rhodpsn"/>
</dbReference>
<dbReference type="Proteomes" id="UP000812440">
    <property type="component" value="Chromosome 2"/>
</dbReference>
<feature type="transmembrane region" description="Helical" evidence="13">
    <location>
        <begin position="242"/>
        <end position="266"/>
    </location>
</feature>
<feature type="transmembrane region" description="Helical" evidence="13">
    <location>
        <begin position="190"/>
        <end position="221"/>
    </location>
</feature>
<evidence type="ECO:0000256" key="5">
    <source>
        <dbReference type="ARBA" id="ARBA00023040"/>
    </source>
</evidence>
<accession>A0A8T2K1U3</accession>
<evidence type="ECO:0000313" key="16">
    <source>
        <dbReference type="Proteomes" id="UP000812440"/>
    </source>
</evidence>
<dbReference type="PROSITE" id="PS00237">
    <property type="entry name" value="G_PROTEIN_RECEP_F1_1"/>
    <property type="match status" value="1"/>
</dbReference>
<dbReference type="PANTHER" id="PTHR24232:SF25">
    <property type="entry name" value="P2Y PURINOCEPTOR 8"/>
    <property type="match status" value="1"/>
</dbReference>
<dbReference type="SUPFAM" id="SSF81321">
    <property type="entry name" value="Family A G protein-coupled receptor-like"/>
    <property type="match status" value="1"/>
</dbReference>
<evidence type="ECO:0000256" key="11">
    <source>
        <dbReference type="PIRSR" id="PIRSR603912-52"/>
    </source>
</evidence>
<dbReference type="PRINTS" id="PR00237">
    <property type="entry name" value="GPCRRHODOPSN"/>
</dbReference>
<evidence type="ECO:0000256" key="2">
    <source>
        <dbReference type="ARBA" id="ARBA00022475"/>
    </source>
</evidence>
<dbReference type="InterPro" id="IPR017452">
    <property type="entry name" value="GPCR_Rhodpsn_7TM"/>
</dbReference>
<sequence length="364" mass="41917">MGLLSLPNETEPDNETMEMLENKHIAIILPVVYSVVALISIPGNLISLWILMLHTRPITSSVILMINLNITDLILALFLPFQVSYHIMQNHWVFGKALCNLVTVLYYANMYSSLLTIMLISIERYLGVVHPMKSGTWRRKRYAAAAIILIWIFVLLILYPLLKTDLTYDVRHLKKTTCFDVLKWTMLPNLIAWAAFIISLFVFYFLIPLIVTVICYVRIILKLVQTSNRYGNRQNEKRSIQLALMVLLVFITCFAPSNFILLIHSINRLFYHKSYYNAYKLSLTMSSLSSCLDPFLYYFASKEFRKKTRAVCFNKGKQSEAYETRRGSIFSALSGKSMIVSNGLGEPLENGKKHNYCKNEESDV</sequence>
<evidence type="ECO:0000256" key="6">
    <source>
        <dbReference type="ARBA" id="ARBA00023136"/>
    </source>
</evidence>
<dbReference type="Gene3D" id="1.20.1070.10">
    <property type="entry name" value="Rhodopsin 7-helix transmembrane proteins"/>
    <property type="match status" value="1"/>
</dbReference>
<reference evidence="15" key="1">
    <citation type="thesis" date="2020" institute="ProQuest LLC" country="789 East Eisenhower Parkway, Ann Arbor, MI, USA">
        <title>Comparative Genomics and Chromosome Evolution.</title>
        <authorList>
            <person name="Mudd A.B."/>
        </authorList>
    </citation>
    <scope>NUCLEOTIDE SEQUENCE</scope>
    <source>
        <strain evidence="15">Female2</strain>
        <tissue evidence="15">Blood</tissue>
    </source>
</reference>
<dbReference type="GO" id="GO:0005886">
    <property type="term" value="C:plasma membrane"/>
    <property type="evidence" value="ECO:0007669"/>
    <property type="project" value="UniProtKB-SubCell"/>
</dbReference>
<proteinExistence type="inferred from homology"/>
<evidence type="ECO:0000256" key="10">
    <source>
        <dbReference type="ARBA" id="ARBA00023224"/>
    </source>
</evidence>
<evidence type="ECO:0000256" key="7">
    <source>
        <dbReference type="ARBA" id="ARBA00023157"/>
    </source>
</evidence>
<keyword evidence="8 12" id="KW-0675">Receptor</keyword>
<gene>
    <name evidence="15" type="ORF">GDO86_003013</name>
</gene>
<dbReference type="OrthoDB" id="9944627at2759"/>
<keyword evidence="6 13" id="KW-0472">Membrane</keyword>
<evidence type="ECO:0000256" key="13">
    <source>
        <dbReference type="SAM" id="Phobius"/>
    </source>
</evidence>
<keyword evidence="3 12" id="KW-0812">Transmembrane</keyword>
<dbReference type="GO" id="GO:0007200">
    <property type="term" value="P:phospholipase C-activating G protein-coupled receptor signaling pathway"/>
    <property type="evidence" value="ECO:0007669"/>
    <property type="project" value="TreeGrafter"/>
</dbReference>
<keyword evidence="16" id="KW-1185">Reference proteome</keyword>
<keyword evidence="9" id="KW-0325">Glycoprotein</keyword>
<dbReference type="Pfam" id="PF00001">
    <property type="entry name" value="7tm_1"/>
    <property type="match status" value="1"/>
</dbReference>
<feature type="domain" description="G-protein coupled receptors family 1 profile" evidence="14">
    <location>
        <begin position="43"/>
        <end position="297"/>
    </location>
</feature>
<dbReference type="AlphaFoldDB" id="A0A8T2K1U3"/>
<evidence type="ECO:0000256" key="3">
    <source>
        <dbReference type="ARBA" id="ARBA00022692"/>
    </source>
</evidence>
<evidence type="ECO:0000256" key="8">
    <source>
        <dbReference type="ARBA" id="ARBA00023170"/>
    </source>
</evidence>
<dbReference type="PROSITE" id="PS50262">
    <property type="entry name" value="G_PROTEIN_RECEP_F1_2"/>
    <property type="match status" value="1"/>
</dbReference>
<dbReference type="GO" id="GO:0015057">
    <property type="term" value="F:thrombin-activated receptor activity"/>
    <property type="evidence" value="ECO:0007669"/>
    <property type="project" value="InterPro"/>
</dbReference>
<keyword evidence="4 13" id="KW-1133">Transmembrane helix</keyword>
<comment type="subcellular location">
    <subcellularLocation>
        <location evidence="1">Cell membrane</location>
        <topology evidence="1">Multi-pass membrane protein</topology>
    </subcellularLocation>
</comment>
<dbReference type="EMBL" id="JAACNH010000002">
    <property type="protein sequence ID" value="KAG8450582.1"/>
    <property type="molecule type" value="Genomic_DNA"/>
</dbReference>
<dbReference type="PRINTS" id="PR01428">
    <property type="entry name" value="PROTEASEAR"/>
</dbReference>
<keyword evidence="2" id="KW-1003">Cell membrane</keyword>
<evidence type="ECO:0000256" key="12">
    <source>
        <dbReference type="RuleBase" id="RU000688"/>
    </source>
</evidence>
<keyword evidence="5 12" id="KW-0297">G-protein coupled receptor</keyword>
<name>A0A8T2K1U3_9PIPI</name>
<protein>
    <recommendedName>
        <fullName evidence="14">G-protein coupled receptors family 1 profile domain-containing protein</fullName>
    </recommendedName>
</protein>
<dbReference type="PANTHER" id="PTHR24232">
    <property type="entry name" value="G-PROTEIN COUPLED RECEPTOR"/>
    <property type="match status" value="1"/>
</dbReference>
<dbReference type="FunFam" id="1.20.1070.10:FF:000040">
    <property type="entry name" value="Coagulation factor 2 (thrombin) receptor"/>
    <property type="match status" value="1"/>
</dbReference>
<evidence type="ECO:0000313" key="15">
    <source>
        <dbReference type="EMBL" id="KAG8450582.1"/>
    </source>
</evidence>
<dbReference type="GO" id="GO:0007596">
    <property type="term" value="P:blood coagulation"/>
    <property type="evidence" value="ECO:0007669"/>
    <property type="project" value="InterPro"/>
</dbReference>
<feature type="disulfide bond" evidence="11">
    <location>
        <begin position="99"/>
        <end position="178"/>
    </location>
</feature>
<comment type="similarity">
    <text evidence="12">Belongs to the G-protein coupled receptor 1 family.</text>
</comment>
<keyword evidence="7 11" id="KW-1015">Disulfide bond</keyword>
<dbReference type="InterPro" id="IPR003912">
    <property type="entry name" value="Protea_act_rcpt"/>
</dbReference>
<keyword evidence="10 12" id="KW-0807">Transducer</keyword>
<dbReference type="GO" id="GO:0035025">
    <property type="term" value="P:positive regulation of Rho protein signal transduction"/>
    <property type="evidence" value="ECO:0007669"/>
    <property type="project" value="TreeGrafter"/>
</dbReference>
<feature type="transmembrane region" description="Helical" evidence="13">
    <location>
        <begin position="25"/>
        <end position="50"/>
    </location>
</feature>
<comment type="caution">
    <text evidence="15">The sequence shown here is derived from an EMBL/GenBank/DDBJ whole genome shotgun (WGS) entry which is preliminary data.</text>
</comment>
<evidence type="ECO:0000256" key="9">
    <source>
        <dbReference type="ARBA" id="ARBA00023180"/>
    </source>
</evidence>
<feature type="transmembrane region" description="Helical" evidence="13">
    <location>
        <begin position="101"/>
        <end position="122"/>
    </location>
</feature>
<feature type="transmembrane region" description="Helical" evidence="13">
    <location>
        <begin position="278"/>
        <end position="299"/>
    </location>
</feature>
<evidence type="ECO:0000256" key="1">
    <source>
        <dbReference type="ARBA" id="ARBA00004651"/>
    </source>
</evidence>
<feature type="transmembrane region" description="Helical" evidence="13">
    <location>
        <begin position="62"/>
        <end position="81"/>
    </location>
</feature>